<dbReference type="Gene3D" id="2.30.30.240">
    <property type="entry name" value="PRC-barrel domain"/>
    <property type="match status" value="1"/>
</dbReference>
<dbReference type="AlphaFoldDB" id="A0A1Y3U2V4"/>
<dbReference type="InterPro" id="IPR011033">
    <property type="entry name" value="PRC_barrel-like_sf"/>
</dbReference>
<reference evidence="2" key="1">
    <citation type="submission" date="2017-04" db="EMBL/GenBank/DDBJ databases">
        <title>Function of individual gut microbiota members based on whole genome sequencing of pure cultures obtained from chicken caecum.</title>
        <authorList>
            <person name="Medvecky M."/>
            <person name="Cejkova D."/>
            <person name="Polansky O."/>
            <person name="Karasova D."/>
            <person name="Kubasova T."/>
            <person name="Cizek A."/>
            <person name="Rychlik I."/>
        </authorList>
    </citation>
    <scope>NUCLEOTIDE SEQUENCE [LARGE SCALE GENOMIC DNA]</scope>
    <source>
        <strain evidence="2">An70</strain>
    </source>
</reference>
<accession>A0A1Y3U2V4</accession>
<proteinExistence type="predicted"/>
<keyword evidence="2" id="KW-1185">Reference proteome</keyword>
<dbReference type="Proteomes" id="UP000196560">
    <property type="component" value="Unassembled WGS sequence"/>
</dbReference>
<organism evidence="1 2">
    <name type="scientific">Enorma massiliensis</name>
    <dbReference type="NCBI Taxonomy" id="1472761"/>
    <lineage>
        <taxon>Bacteria</taxon>
        <taxon>Bacillati</taxon>
        <taxon>Actinomycetota</taxon>
        <taxon>Coriobacteriia</taxon>
        <taxon>Coriobacteriales</taxon>
        <taxon>Coriobacteriaceae</taxon>
        <taxon>Enorma</taxon>
    </lineage>
</organism>
<evidence type="ECO:0000313" key="1">
    <source>
        <dbReference type="EMBL" id="OUN43056.1"/>
    </source>
</evidence>
<evidence type="ECO:0000313" key="2">
    <source>
        <dbReference type="Proteomes" id="UP000196560"/>
    </source>
</evidence>
<dbReference type="RefSeq" id="WP_087186350.1">
    <property type="nucleotide sequence ID" value="NZ_NFHO01000005.1"/>
</dbReference>
<name>A0A1Y3U2V4_9ACTN</name>
<dbReference type="EMBL" id="NFHO01000005">
    <property type="protein sequence ID" value="OUN43056.1"/>
    <property type="molecule type" value="Genomic_DNA"/>
</dbReference>
<sequence length="257" mass="27017">MRTKDFQGVKIYRIPPEAKRTRKDGTPRDPKRLGKVHFPVFTADGRSVVGFMVSPPDVAGMIKQPDRFVARDAVRVYEGVIAVDDAKGSYDVAAAKRLGIDLDTCIIWTGMDVVTVQGTKLGYCSDAAFNPKTGAVTSFTLTGGAAAAALLGTIEMPVRYLKGYRDGAMIVDDEAATLELSGGAAAKAGEASAKIGVKVKQGAKVLDEKGSVAVEKGSRALGKQLGKTRGMFSAFKDEFKKASGSASSSSAKGKRSS</sequence>
<comment type="caution">
    <text evidence="1">The sequence shown here is derived from an EMBL/GenBank/DDBJ whole genome shotgun (WGS) entry which is preliminary data.</text>
</comment>
<protein>
    <recommendedName>
        <fullName evidence="3">PRC-barrel domain containing protein</fullName>
    </recommendedName>
</protein>
<gene>
    <name evidence="1" type="ORF">B5G21_05520</name>
</gene>
<dbReference type="STRING" id="1118060.GCA_000311845_01483"/>
<dbReference type="eggNOG" id="COG3881">
    <property type="taxonomic scope" value="Bacteria"/>
</dbReference>
<dbReference type="SUPFAM" id="SSF50346">
    <property type="entry name" value="PRC-barrel domain"/>
    <property type="match status" value="1"/>
</dbReference>
<evidence type="ECO:0008006" key="3">
    <source>
        <dbReference type="Google" id="ProtNLM"/>
    </source>
</evidence>